<keyword evidence="3" id="KW-0560">Oxidoreductase</keyword>
<reference evidence="5 6" key="1">
    <citation type="submission" date="2018-10" db="EMBL/GenBank/DDBJ databases">
        <title>Natrarchaeobius chitinivorans gen. nov., sp. nov., and Natrarchaeobius haloalkaliphilus sp. nov., alkaliphilic, chitin-utilizing haloarchaea from hypersaline alkaline lakes.</title>
        <authorList>
            <person name="Sorokin D.Y."/>
            <person name="Elcheninov A.G."/>
            <person name="Kostrikina N.A."/>
            <person name="Bale N.J."/>
            <person name="Sinninghe Damste J.S."/>
            <person name="Khijniak T.V."/>
            <person name="Kublanov I.V."/>
            <person name="Toshchakov S.V."/>
        </authorList>
    </citation>
    <scope>NUCLEOTIDE SEQUENCE [LARGE SCALE GENOMIC DNA]</scope>
    <source>
        <strain evidence="5 6">AArcht4T</strain>
    </source>
</reference>
<keyword evidence="6" id="KW-1185">Reference proteome</keyword>
<evidence type="ECO:0000256" key="3">
    <source>
        <dbReference type="ARBA" id="ARBA00023002"/>
    </source>
</evidence>
<dbReference type="OrthoDB" id="19205at2157"/>
<dbReference type="PANTHER" id="PTHR42659">
    <property type="entry name" value="XANTHINE DEHYDROGENASE SUBUNIT C-RELATED"/>
    <property type="match status" value="1"/>
</dbReference>
<dbReference type="EMBL" id="REGA01000007">
    <property type="protein sequence ID" value="RQG94862.1"/>
    <property type="molecule type" value="Genomic_DNA"/>
</dbReference>
<dbReference type="Gene3D" id="3.30.43.10">
    <property type="entry name" value="Uridine Diphospho-n-acetylenolpyruvylglucosamine Reductase, domain 2"/>
    <property type="match status" value="1"/>
</dbReference>
<dbReference type="Pfam" id="PF00941">
    <property type="entry name" value="FAD_binding_5"/>
    <property type="match status" value="1"/>
</dbReference>
<dbReference type="SUPFAM" id="SSF55447">
    <property type="entry name" value="CO dehydrogenase flavoprotein C-terminal domain-like"/>
    <property type="match status" value="1"/>
</dbReference>
<dbReference type="InterPro" id="IPR016166">
    <property type="entry name" value="FAD-bd_PCMH"/>
</dbReference>
<dbReference type="Gene3D" id="3.30.390.50">
    <property type="entry name" value="CO dehydrogenase flavoprotein, C-terminal domain"/>
    <property type="match status" value="1"/>
</dbReference>
<keyword evidence="1" id="KW-0285">Flavoprotein</keyword>
<dbReference type="PANTHER" id="PTHR42659:SF2">
    <property type="entry name" value="XANTHINE DEHYDROGENASE SUBUNIT C-RELATED"/>
    <property type="match status" value="1"/>
</dbReference>
<feature type="domain" description="FAD-binding PCMH-type" evidence="4">
    <location>
        <begin position="1"/>
        <end position="172"/>
    </location>
</feature>
<dbReference type="AlphaFoldDB" id="A0A3N6N8Q8"/>
<dbReference type="InterPro" id="IPR036318">
    <property type="entry name" value="FAD-bd_PCMH-like_sf"/>
</dbReference>
<dbReference type="GO" id="GO:0071949">
    <property type="term" value="F:FAD binding"/>
    <property type="evidence" value="ECO:0007669"/>
    <property type="project" value="InterPro"/>
</dbReference>
<dbReference type="InterPro" id="IPR036683">
    <property type="entry name" value="CO_DH_flav_C_dom_sf"/>
</dbReference>
<evidence type="ECO:0000313" key="6">
    <source>
        <dbReference type="Proteomes" id="UP000282323"/>
    </source>
</evidence>
<dbReference type="SMART" id="SM01092">
    <property type="entry name" value="CO_deh_flav_C"/>
    <property type="match status" value="1"/>
</dbReference>
<comment type="caution">
    <text evidence="5">The sequence shown here is derived from an EMBL/GenBank/DDBJ whole genome shotgun (WGS) entry which is preliminary data.</text>
</comment>
<evidence type="ECO:0000256" key="1">
    <source>
        <dbReference type="ARBA" id="ARBA00022630"/>
    </source>
</evidence>
<dbReference type="InterPro" id="IPR016169">
    <property type="entry name" value="FAD-bd_PCMH_sub2"/>
</dbReference>
<accession>A0A3N6N8Q8</accession>
<name>A0A3N6N8Q8_NATCH</name>
<dbReference type="Pfam" id="PF03450">
    <property type="entry name" value="CO_deh_flav_C"/>
    <property type="match status" value="1"/>
</dbReference>
<dbReference type="SUPFAM" id="SSF56176">
    <property type="entry name" value="FAD-binding/transporter-associated domain-like"/>
    <property type="match status" value="1"/>
</dbReference>
<dbReference type="RefSeq" id="WP_124195522.1">
    <property type="nucleotide sequence ID" value="NZ_REGA01000007.1"/>
</dbReference>
<dbReference type="GO" id="GO:0016491">
    <property type="term" value="F:oxidoreductase activity"/>
    <property type="evidence" value="ECO:0007669"/>
    <property type="project" value="UniProtKB-KW"/>
</dbReference>
<dbReference type="InterPro" id="IPR016167">
    <property type="entry name" value="FAD-bd_PCMH_sub1"/>
</dbReference>
<proteinExistence type="predicted"/>
<protein>
    <submittedName>
        <fullName evidence="5">Xanthine dehydrogenase family protein subunit M</fullName>
    </submittedName>
</protein>
<sequence>MTEYLKPVDRESARRYLDEHRDSAKIVAGGQSLSLLLRQGLLDPDVMIDISDVDEFSGIETGPDRVSIGAVTTYEQLESHPVSSTVETLGDSVDVIADRQVRTAGTIGGAISHADPSLDIVPPLLCLDATVRIGSVDGERTVPLEEFHDGYMAADLAQNELVEGITFDGSASDWESNYAKHSRVSGGWATVGIASRVRTTDDRDAFTDVRIAAAAVGDTAVRLSSVEDALIGEPTDRETVADAASNATADIDPLDDLSGSAEYKKHLARTLVERSINRTVDRTGGVR</sequence>
<dbReference type="InterPro" id="IPR051312">
    <property type="entry name" value="Diverse_Substr_Oxidored"/>
</dbReference>
<dbReference type="Gene3D" id="3.30.465.10">
    <property type="match status" value="1"/>
</dbReference>
<evidence type="ECO:0000259" key="4">
    <source>
        <dbReference type="PROSITE" id="PS51387"/>
    </source>
</evidence>
<organism evidence="5 6">
    <name type="scientific">Natrarchaeobius chitinivorans</name>
    <dbReference type="NCBI Taxonomy" id="1679083"/>
    <lineage>
        <taxon>Archaea</taxon>
        <taxon>Methanobacteriati</taxon>
        <taxon>Methanobacteriota</taxon>
        <taxon>Stenosarchaea group</taxon>
        <taxon>Halobacteria</taxon>
        <taxon>Halobacteriales</taxon>
        <taxon>Natrialbaceae</taxon>
        <taxon>Natrarchaeobius</taxon>
    </lineage>
</organism>
<evidence type="ECO:0000256" key="2">
    <source>
        <dbReference type="ARBA" id="ARBA00022827"/>
    </source>
</evidence>
<dbReference type="InterPro" id="IPR002346">
    <property type="entry name" value="Mopterin_DH_FAD-bd"/>
</dbReference>
<dbReference type="PROSITE" id="PS51387">
    <property type="entry name" value="FAD_PCMH"/>
    <property type="match status" value="1"/>
</dbReference>
<dbReference type="Proteomes" id="UP000282323">
    <property type="component" value="Unassembled WGS sequence"/>
</dbReference>
<gene>
    <name evidence="5" type="ORF">EA473_10210</name>
</gene>
<evidence type="ECO:0000313" key="5">
    <source>
        <dbReference type="EMBL" id="RQG94862.1"/>
    </source>
</evidence>
<keyword evidence="2" id="KW-0274">FAD</keyword>
<dbReference type="InterPro" id="IPR005107">
    <property type="entry name" value="CO_DH_flav_C"/>
</dbReference>